<evidence type="ECO:0000313" key="5">
    <source>
        <dbReference type="Proteomes" id="UP000666240"/>
    </source>
</evidence>
<dbReference type="Proteomes" id="UP000666240">
    <property type="component" value="Unassembled WGS sequence"/>
</dbReference>
<dbReference type="SMART" id="SM00671">
    <property type="entry name" value="SEL1"/>
    <property type="match status" value="4"/>
</dbReference>
<dbReference type="Gene3D" id="1.25.40.10">
    <property type="entry name" value="Tetratricopeptide repeat domain"/>
    <property type="match status" value="1"/>
</dbReference>
<dbReference type="RefSeq" id="WP_209333392.1">
    <property type="nucleotide sequence ID" value="NZ_JAGIYY010000001.1"/>
</dbReference>
<evidence type="ECO:0000313" key="4">
    <source>
        <dbReference type="EMBL" id="MBP0437378.1"/>
    </source>
</evidence>
<feature type="compositionally biased region" description="Polar residues" evidence="2">
    <location>
        <begin position="1"/>
        <end position="14"/>
    </location>
</feature>
<dbReference type="PANTHER" id="PTHR43628">
    <property type="entry name" value="ACTIVATOR OF C KINASE PROTEIN 1-RELATED"/>
    <property type="match status" value="1"/>
</dbReference>
<dbReference type="InterPro" id="IPR011990">
    <property type="entry name" value="TPR-like_helical_dom_sf"/>
</dbReference>
<gene>
    <name evidence="4" type="ORF">J5Y06_01775</name>
</gene>
<evidence type="ECO:0000259" key="3">
    <source>
        <dbReference type="Pfam" id="PF01471"/>
    </source>
</evidence>
<feature type="region of interest" description="Disordered" evidence="2">
    <location>
        <begin position="36"/>
        <end position="70"/>
    </location>
</feature>
<name>A0A8J7QVT9_9HYPH</name>
<comment type="caution">
    <text evidence="4">The sequence shown here is derived from an EMBL/GenBank/DDBJ whole genome shotgun (WGS) entry which is preliminary data.</text>
</comment>
<dbReference type="InterPro" id="IPR036365">
    <property type="entry name" value="PGBD-like_sf"/>
</dbReference>
<dbReference type="SUPFAM" id="SSF81901">
    <property type="entry name" value="HCP-like"/>
    <property type="match status" value="1"/>
</dbReference>
<dbReference type="Gene3D" id="1.10.101.10">
    <property type="entry name" value="PGBD-like superfamily/PGBD"/>
    <property type="match status" value="1"/>
</dbReference>
<organism evidence="4 5">
    <name type="scientific">Tianweitania sediminis</name>
    <dbReference type="NCBI Taxonomy" id="1502156"/>
    <lineage>
        <taxon>Bacteria</taxon>
        <taxon>Pseudomonadati</taxon>
        <taxon>Pseudomonadota</taxon>
        <taxon>Alphaproteobacteria</taxon>
        <taxon>Hyphomicrobiales</taxon>
        <taxon>Phyllobacteriaceae</taxon>
        <taxon>Tianweitania</taxon>
    </lineage>
</organism>
<feature type="coiled-coil region" evidence="1">
    <location>
        <begin position="398"/>
        <end position="425"/>
    </location>
</feature>
<accession>A0A8J7QVT9</accession>
<dbReference type="PANTHER" id="PTHR43628:SF1">
    <property type="entry name" value="CHITIN SYNTHASE REGULATORY FACTOR 2-RELATED"/>
    <property type="match status" value="1"/>
</dbReference>
<dbReference type="SUPFAM" id="SSF47090">
    <property type="entry name" value="PGBD-like"/>
    <property type="match status" value="1"/>
</dbReference>
<feature type="region of interest" description="Disordered" evidence="2">
    <location>
        <begin position="605"/>
        <end position="630"/>
    </location>
</feature>
<evidence type="ECO:0000256" key="1">
    <source>
        <dbReference type="SAM" id="Coils"/>
    </source>
</evidence>
<dbReference type="Pfam" id="PF08238">
    <property type="entry name" value="Sel1"/>
    <property type="match status" value="4"/>
</dbReference>
<feature type="compositionally biased region" description="Low complexity" evidence="2">
    <location>
        <begin position="655"/>
        <end position="664"/>
    </location>
</feature>
<evidence type="ECO:0000256" key="2">
    <source>
        <dbReference type="SAM" id="MobiDB-lite"/>
    </source>
</evidence>
<sequence length="1267" mass="136233">MTSRRSYLDTLNTGRQRRGNGSLDDLTRTLEALEAHLERPSPFSEPRPQSAAVGEKKAERTAADAPAGRLQTVAQDLDRTRRAGDEVAVVGQIASELQALRDEMRQQMSASLSREFEDLRGDVKRIAVEARQGSAGEGLLGEIDRLSGAITDLSRRSDDEKVGLLRSELEQVKVSIQSLAREDTLREVGDSFDRRMQKFEEQVAAVRPVGDTSAFEALVIRLEQIAAAVDVLPESTSVSALDERVRTLAGALEHFSRKQDAQSEQTIDMIGERLDEISRAIAASLGRSQPAVVDLEPFQRIEARMASLAHQIEELTEDRPSAQVMGQLSSLSNRVDELAARAALPEQAVERLSAQLAQIVERLEMAPDSPDVDAIFEGLERRFSVLSETLDRRQTDSVEQGNLLLQDLEARLDAIVERLDLHAEQRPDQGEILSMMDERFAVFAARLDERVATGPEAESIRELEQRLGEIATRLDESLRQSSSIDEGIIGRLEAQVAEMSLRLSQPAHALPDFEDLAPRFDQIERTIASQHQSLIGAARSAAAEAVAEWADRTPDPQAIVGLSDELRSLEALTRKSDERNSKTFEAIHDTLIKIVDRLSSMEQASVHDERVEDARDDAETAPAKPLVADAPSIAADDVTLLTGDLAEDPAEEAAIEAPIEPTPDVQAPVAKSSDDKRSVLGGLTKALRGRKDKRTDTDAPAQATAPRDEPGFPSLDQPLDPMIANQPLEPGSGAPDLNAIMKRVRDERGPIGRKDDIDAAKSDFIAAARRAAQAAAAEAVIKKRGGDSSDGNRSKLGKMLGLRRKTVLMATAAVFVGMGGLQLGRAYLSDGLPRMALLDDFFPPEAPRVALATEEPPLPPMLVAAETKPSPDTFTPAPLPAELAVEAGENKNLALDEPRGPEDVVTASTPAQAVPMIVEAAVAPQSPAALPVLPAVAEKPAIALEEPAQPDQPVAVAALSTGMPSLDLNEQAGVQPAAAESLPPITVPVTAGPVALREAAETGDAKALYEIASRFAEGRNGAVDMKAAAEWYLRAAEIGYAPAQYRAGNFYEKGLGVDRDIAKAKAFYEASAAQGNPSAMHNLAVLHAMGADGTTNNPEAVRWFKQAADYGVEDSQFNLGILAAKGVGMPQDLAASYKWFSLVAADGDKDAEAKRDEVAAILKPEELERARAEVAAWRAKPQDPAVSDVDVPNEWREGQDTTASVDMKQAVTNIQLILNKNGFDAGTPDGLMGDKTKKAIVAFQSANGLTADGEINEPLVRALLSKK</sequence>
<protein>
    <submittedName>
        <fullName evidence="4">SEL1-like repeat protein</fullName>
    </submittedName>
</protein>
<dbReference type="EMBL" id="JAGIYY010000001">
    <property type="protein sequence ID" value="MBP0437378.1"/>
    <property type="molecule type" value="Genomic_DNA"/>
</dbReference>
<reference evidence="4" key="1">
    <citation type="submission" date="2021-03" db="EMBL/GenBank/DDBJ databases">
        <title>Genome sequencing and assembly of Tianweitania sediminis.</title>
        <authorList>
            <person name="Chhetri G."/>
        </authorList>
    </citation>
    <scope>NUCLEOTIDE SEQUENCE</scope>
    <source>
        <strain evidence="4">Z8</strain>
    </source>
</reference>
<keyword evidence="1" id="KW-0175">Coiled coil</keyword>
<keyword evidence="5" id="KW-1185">Reference proteome</keyword>
<feature type="region of interest" description="Disordered" evidence="2">
    <location>
        <begin position="1"/>
        <end position="22"/>
    </location>
</feature>
<dbReference type="InterPro" id="IPR036366">
    <property type="entry name" value="PGBDSf"/>
</dbReference>
<feature type="domain" description="Peptidoglycan binding-like" evidence="3">
    <location>
        <begin position="1209"/>
        <end position="1263"/>
    </location>
</feature>
<dbReference type="InterPro" id="IPR002477">
    <property type="entry name" value="Peptidoglycan-bd-like"/>
</dbReference>
<dbReference type="InterPro" id="IPR052945">
    <property type="entry name" value="Mitotic_Regulator"/>
</dbReference>
<dbReference type="InterPro" id="IPR006597">
    <property type="entry name" value="Sel1-like"/>
</dbReference>
<feature type="region of interest" description="Disordered" evidence="2">
    <location>
        <begin position="654"/>
        <end position="736"/>
    </location>
</feature>
<dbReference type="Pfam" id="PF01471">
    <property type="entry name" value="PG_binding_1"/>
    <property type="match status" value="1"/>
</dbReference>
<proteinExistence type="predicted"/>
<dbReference type="AlphaFoldDB" id="A0A8J7QVT9"/>